<gene>
    <name evidence="2" type="ORF">LRA02_04840</name>
</gene>
<dbReference type="SUPFAM" id="SSF55729">
    <property type="entry name" value="Acyl-CoA N-acyltransferases (Nat)"/>
    <property type="match status" value="1"/>
</dbReference>
<dbReference type="Gene3D" id="3.40.630.30">
    <property type="match status" value="1"/>
</dbReference>
<dbReference type="RefSeq" id="WP_056981081.1">
    <property type="nucleotide sequence ID" value="NZ_BKAM01000002.1"/>
</dbReference>
<dbReference type="Proteomes" id="UP000321569">
    <property type="component" value="Unassembled WGS sequence"/>
</dbReference>
<evidence type="ECO:0000259" key="1">
    <source>
        <dbReference type="PROSITE" id="PS51186"/>
    </source>
</evidence>
<dbReference type="PANTHER" id="PTHR43415">
    <property type="entry name" value="SPERMIDINE N(1)-ACETYLTRANSFERASE"/>
    <property type="match status" value="1"/>
</dbReference>
<feature type="domain" description="N-acetyltransferase" evidence="1">
    <location>
        <begin position="5"/>
        <end position="161"/>
    </location>
</feature>
<evidence type="ECO:0000313" key="3">
    <source>
        <dbReference type="Proteomes" id="UP000321569"/>
    </source>
</evidence>
<dbReference type="GO" id="GO:0016747">
    <property type="term" value="F:acyltransferase activity, transferring groups other than amino-acyl groups"/>
    <property type="evidence" value="ECO:0007669"/>
    <property type="project" value="InterPro"/>
</dbReference>
<protein>
    <submittedName>
        <fullName evidence="2">N-acetyltransferase</fullName>
    </submittedName>
</protein>
<name>A0A512PK89_9LACO</name>
<dbReference type="STRING" id="1423795.FD12_GL002201"/>
<dbReference type="InterPro" id="IPR000182">
    <property type="entry name" value="GNAT_dom"/>
</dbReference>
<keyword evidence="2" id="KW-0808">Transferase</keyword>
<proteinExistence type="predicted"/>
<dbReference type="CDD" id="cd04301">
    <property type="entry name" value="NAT_SF"/>
    <property type="match status" value="1"/>
</dbReference>
<dbReference type="AlphaFoldDB" id="A0A512PK89"/>
<dbReference type="Pfam" id="PF00583">
    <property type="entry name" value="Acetyltransf_1"/>
    <property type="match status" value="1"/>
</dbReference>
<evidence type="ECO:0000313" key="2">
    <source>
        <dbReference type="EMBL" id="GEP71616.1"/>
    </source>
</evidence>
<dbReference type="EMBL" id="BKAM01000002">
    <property type="protein sequence ID" value="GEP71616.1"/>
    <property type="molecule type" value="Genomic_DNA"/>
</dbReference>
<dbReference type="OrthoDB" id="948250at2"/>
<sequence>MSDEVNFRLAEPADAQAILELLVRLQRESDTFLVDSDLSEITAEMEADQIRLINQSHTNLMAIALNGTQPIGIVTVDGIDQNSGELGVAVLKHFQGYTIGTNLVELAIEWAVDYSTLAHLKLTVFANNGPAVHIYEKLGFKRASTFSEHDQEVYKMILNMPEK</sequence>
<comment type="caution">
    <text evidence="2">The sequence shown here is derived from an EMBL/GenBank/DDBJ whole genome shotgun (WGS) entry which is preliminary data.</text>
</comment>
<reference evidence="2 3" key="1">
    <citation type="submission" date="2019-07" db="EMBL/GenBank/DDBJ databases">
        <title>Whole genome shotgun sequence of Lactobacillus rapi NBRC 109618.</title>
        <authorList>
            <person name="Hosoyama A."/>
            <person name="Uohara A."/>
            <person name="Ohji S."/>
            <person name="Ichikawa N."/>
        </authorList>
    </citation>
    <scope>NUCLEOTIDE SEQUENCE [LARGE SCALE GENOMIC DNA]</scope>
    <source>
        <strain evidence="2 3">NBRC 109618</strain>
    </source>
</reference>
<dbReference type="InterPro" id="IPR016181">
    <property type="entry name" value="Acyl_CoA_acyltransferase"/>
</dbReference>
<accession>A0A512PK89</accession>
<dbReference type="PANTHER" id="PTHR43415:SF3">
    <property type="entry name" value="GNAT-FAMILY ACETYLTRANSFERASE"/>
    <property type="match status" value="1"/>
</dbReference>
<dbReference type="PROSITE" id="PS51186">
    <property type="entry name" value="GNAT"/>
    <property type="match status" value="1"/>
</dbReference>
<organism evidence="2 3">
    <name type="scientific">Lentilactobacillus rapi</name>
    <dbReference type="NCBI Taxonomy" id="481723"/>
    <lineage>
        <taxon>Bacteria</taxon>
        <taxon>Bacillati</taxon>
        <taxon>Bacillota</taxon>
        <taxon>Bacilli</taxon>
        <taxon>Lactobacillales</taxon>
        <taxon>Lactobacillaceae</taxon>
        <taxon>Lentilactobacillus</taxon>
    </lineage>
</organism>